<name>A0ABM8Z304_9PROT</name>
<dbReference type="Proteomes" id="UP000839052">
    <property type="component" value="Chromosome"/>
</dbReference>
<protein>
    <submittedName>
        <fullName evidence="1">Uncharacterized protein</fullName>
    </submittedName>
</protein>
<proteinExistence type="predicted"/>
<sequence>MEKSRLGQAIKLDFSLRDKQLELKVDVVLISLINNGLHKNAKAIYDVCWVCEEQSVMVLGLRN</sequence>
<dbReference type="RefSeq" id="WP_239797954.1">
    <property type="nucleotide sequence ID" value="NZ_OU912926.1"/>
</dbReference>
<organism evidence="1 2">
    <name type="scientific">Candidatus Nitrotoga arctica</name>
    <dbReference type="NCBI Taxonomy" id="453162"/>
    <lineage>
        <taxon>Bacteria</taxon>
        <taxon>Pseudomonadati</taxon>
        <taxon>Pseudomonadota</taxon>
        <taxon>Betaproteobacteria</taxon>
        <taxon>Nitrosomonadales</taxon>
        <taxon>Gallionellaceae</taxon>
        <taxon>Candidatus Nitrotoga</taxon>
    </lineage>
</organism>
<gene>
    <name evidence="1" type="ORF">NTG6680_3052</name>
</gene>
<accession>A0ABM8Z304</accession>
<evidence type="ECO:0000313" key="1">
    <source>
        <dbReference type="EMBL" id="CAG9934301.1"/>
    </source>
</evidence>
<keyword evidence="2" id="KW-1185">Reference proteome</keyword>
<dbReference type="EMBL" id="OU912926">
    <property type="protein sequence ID" value="CAG9934301.1"/>
    <property type="molecule type" value="Genomic_DNA"/>
</dbReference>
<evidence type="ECO:0000313" key="2">
    <source>
        <dbReference type="Proteomes" id="UP000839052"/>
    </source>
</evidence>
<reference evidence="1 2" key="1">
    <citation type="submission" date="2021-10" db="EMBL/GenBank/DDBJ databases">
        <authorList>
            <person name="Koch H."/>
        </authorList>
    </citation>
    <scope>NUCLEOTIDE SEQUENCE [LARGE SCALE GENOMIC DNA]</scope>
    <source>
        <strain evidence="1">6680</strain>
    </source>
</reference>